<dbReference type="InterPro" id="IPR014721">
    <property type="entry name" value="Ribsml_uS5_D2-typ_fold_subgr"/>
</dbReference>
<feature type="compositionally biased region" description="Basic and acidic residues" evidence="3">
    <location>
        <begin position="620"/>
        <end position="647"/>
    </location>
</feature>
<dbReference type="GO" id="GO:0005524">
    <property type="term" value="F:ATP binding"/>
    <property type="evidence" value="ECO:0007669"/>
    <property type="project" value="InterPro"/>
</dbReference>
<dbReference type="CDD" id="cd03486">
    <property type="entry name" value="MutL_Trans_MLH3"/>
    <property type="match status" value="1"/>
</dbReference>
<dbReference type="GO" id="GO:0140664">
    <property type="term" value="F:ATP-dependent DNA damage sensor activity"/>
    <property type="evidence" value="ECO:0007669"/>
    <property type="project" value="InterPro"/>
</dbReference>
<protein>
    <recommendedName>
        <fullName evidence="4">WW domain-containing protein</fullName>
    </recommendedName>
</protein>
<feature type="compositionally biased region" description="Polar residues" evidence="3">
    <location>
        <begin position="993"/>
        <end position="1005"/>
    </location>
</feature>
<feature type="compositionally biased region" description="Polar residues" evidence="3">
    <location>
        <begin position="1512"/>
        <end position="1522"/>
    </location>
</feature>
<dbReference type="PANTHER" id="PTHR10073">
    <property type="entry name" value="DNA MISMATCH REPAIR PROTEIN MLH, PMS, MUTL"/>
    <property type="match status" value="1"/>
</dbReference>
<dbReference type="GO" id="GO:0032300">
    <property type="term" value="C:mismatch repair complex"/>
    <property type="evidence" value="ECO:0007669"/>
    <property type="project" value="InterPro"/>
</dbReference>
<dbReference type="InterPro" id="IPR013507">
    <property type="entry name" value="DNA_mismatch_S5_2-like"/>
</dbReference>
<dbReference type="InterPro" id="IPR037198">
    <property type="entry name" value="MutL_C_sf"/>
</dbReference>
<feature type="compositionally biased region" description="Acidic residues" evidence="3">
    <location>
        <begin position="403"/>
        <end position="414"/>
    </location>
</feature>
<dbReference type="PROSITE" id="PS00058">
    <property type="entry name" value="DNA_MISMATCH_REPAIR_1"/>
    <property type="match status" value="1"/>
</dbReference>
<reference evidence="5 6" key="1">
    <citation type="submission" date="2023-03" db="EMBL/GenBank/DDBJ databases">
        <title>High-quality genome of Scylla paramamosain provides insights in environmental adaptation.</title>
        <authorList>
            <person name="Zhang L."/>
        </authorList>
    </citation>
    <scope>NUCLEOTIDE SEQUENCE [LARGE SCALE GENOMIC DNA]</scope>
    <source>
        <strain evidence="5">LZ_2023a</strain>
        <tissue evidence="5">Muscle</tissue>
    </source>
</reference>
<feature type="region of interest" description="Disordered" evidence="3">
    <location>
        <begin position="710"/>
        <end position="732"/>
    </location>
</feature>
<sequence length="1988" mass="218697">MAIILDRKCVLEPKCTRESQARSQTMAGRILPLPDEVRCQLRSGVAIASVAQCVEELVLNSLDAGATCVAVRVDLSIFRIQVVDNGEGVPQSDLKYLGRRHATSKCHSLKDLSSNLCHYGFRGEALASIVNLSAIVDITTRPQGSPRTLTKLFTFGKERSVSTAKINRPSIGTTITIQEFMHNMPVRQKLVREAIDVESIRMRLESFALMHPKVAFSLRNDRTSTMVVQTKKSSGTLATFLQLFGVERAQGMAEVHHSLGPFTVSGYIGTQPHLTKALQFVYINKRVVLKTKIHRMLNDLLARSSIISARLHPSSVVPSSVGPNKTPSSPPKGMRLYGMFVLNIECPYSEYDICLDPSKTLVQFKDWNRLLLCIEELVLQFASEENLMISLDERFRLSGKDQEEGEEEVEEEEEKLSLSQSSQSRLQVFSLKRSCEGSKEDEKPGPAKQKYGKTLNTQDNLLAVHSVMVKRARRESKVYEEDKEINCDNDELHSNNEATKECSDKRESNFDTTQKDDDSTLGAMRNKIRKYCEDNSEDENEERSIRINHKDSQADTSRHVEATTVTPQGSPGKSKENDKSSVSHSLPEFEELSVSGKSNSENTHVSESSESDETVSLAAKRKEGVRSVLEEFKKVLEEVNERDKNTESDLEEALALTESSTQEERRGGNVDRNTDRTVSNTGTLSTLQEFMNFNMREEEKEALEGCHTPEEYVRGTPTSPPPLKSLRASSPSPSAAKNIILEACPKRTWQSSTDPESQREFDFKAEKRKASDVDNEGHIEKRVTRASPREARHGKNQSLSKSLSEKFRNHQNRSRALQSLQKFGYSKTKPTQNIQETYFAAREKILGGGRSTVGSNVVGNSVMVSAESPRLSTYDESTQDKGSEECLDASFKFDPVITKTFQDVDTCRSHIQSCRKNEPSMDMLLDNSAVDTESGRVEKIYCNPIIGVSSECGNGRSGVDGSCENVMSNVDHSGGNGMSVSDGNVVDGSSDSRLSTLNQRTTTPKKTSSLFNIAMNYASSPEGSDGSPEKPSAHNTPLKVPQFLGFEESLAHPKGAPTGPPHVLGDTCTVVKPAQKCTGSGTVNISGQRDRVANTFVESEIPRIVNESVTNINTSHWTSTLCETSNKSNSFNERTLPVYDKDCLSHSVHKGGTQFKVLQNSIDSSSASYSVPITQAFEVSKPVTHQEAYRETQEMQESICQFQPSQGFTPSSIEPGIQRLSLSADESWVPACSQQVQDAVDSARAVSVEHEEAMQKETSDQISDSKVLESPNVLSEEPLTDTEPLPSQMNIGNSSAGVCRPPVPEPSLALNTHPLPSSQGGEVPEVQKGCGPTSQTSPNPFSESLHFSQLTLPEEGSSEASSGTNTLLASSSLSLGLPFTYHSSGNSEPLKKKMSSCDITFQGKVIQMGNRKEIHKGSVEVSKESDCDVNITPSLLERIHGSDNSSSAFLEATQKISIDSSSSVQSFKNANGHKDPESSKPEYPVLGKDSNSCQDLKSSHEGMSEQREVTPCETQRSPQASRWQEAVDKEGRRVYVDLQTGNSSYEPPEVKDSPAWTCSQPLGARLPKVPLTHEPGYVPRGSGQRDRDSFTLSHGFTELMSWKKTIEMRKRESVGQAGSVRNPEPGCSGAWAGGTMTTSSGVTQGVQEALESLLEDCEADNDFVKWTEKPETSPQKSAQPSQVAQICQMWEPPDFAMEAEVLNSGPEGAGPRGSSGVRVYNMIHPYRFSQEMLHSCKVLGQLDEKFIACSLTYQNPEGAPGSASQLVVLFDQHAVHERVRLETIIQENCERLDSGETVLSKSAVIPPLELDLPEDEVRLMQAYAHKFNQRGLYFTRASPSKVLFQLIPSCLVPREANEVRQKRCQTAGAIVESVVRDLCHTMHQTGGVLGLIPRPISHVFNTNACRGAIKFGDTLTIKECRDLLASLCSCQLPFQCAHGRPSVVPVVNLTHLASRTPKRINKPNLRKLREAMDAGCSPLRMPLAGEAR</sequence>
<evidence type="ECO:0000259" key="4">
    <source>
        <dbReference type="PROSITE" id="PS50020"/>
    </source>
</evidence>
<dbReference type="PROSITE" id="PS01159">
    <property type="entry name" value="WW_DOMAIN_1"/>
    <property type="match status" value="1"/>
</dbReference>
<dbReference type="InterPro" id="IPR002099">
    <property type="entry name" value="MutL/Mlh/PMS"/>
</dbReference>
<feature type="compositionally biased region" description="Basic and acidic residues" evidence="3">
    <location>
        <begin position="756"/>
        <end position="793"/>
    </location>
</feature>
<feature type="domain" description="WW" evidence="4">
    <location>
        <begin position="1517"/>
        <end position="1550"/>
    </location>
</feature>
<dbReference type="GO" id="GO:0016887">
    <property type="term" value="F:ATP hydrolysis activity"/>
    <property type="evidence" value="ECO:0007669"/>
    <property type="project" value="InterPro"/>
</dbReference>
<comment type="similarity">
    <text evidence="1">Belongs to the DNA mismatch repair MutL/HexB family.</text>
</comment>
<feature type="compositionally biased region" description="Polar residues" evidence="3">
    <location>
        <begin position="1285"/>
        <end position="1296"/>
    </location>
</feature>
<dbReference type="PROSITE" id="PS50020">
    <property type="entry name" value="WW_DOMAIN_2"/>
    <property type="match status" value="1"/>
</dbReference>
<feature type="region of interest" description="Disordered" evidence="3">
    <location>
        <begin position="400"/>
        <end position="456"/>
    </location>
</feature>
<dbReference type="Pfam" id="PF08676">
    <property type="entry name" value="MutL_C"/>
    <property type="match status" value="1"/>
</dbReference>
<proteinExistence type="inferred from homology"/>
<dbReference type="InterPro" id="IPR014790">
    <property type="entry name" value="MutL_C"/>
</dbReference>
<feature type="compositionally biased region" description="Polar residues" evidence="3">
    <location>
        <begin position="595"/>
        <end position="605"/>
    </location>
</feature>
<feature type="compositionally biased region" description="Low complexity" evidence="3">
    <location>
        <begin position="978"/>
        <end position="992"/>
    </location>
</feature>
<evidence type="ECO:0000256" key="2">
    <source>
        <dbReference type="ARBA" id="ARBA00022763"/>
    </source>
</evidence>
<accession>A0AAW0U6Z3</accession>
<evidence type="ECO:0000256" key="1">
    <source>
        <dbReference type="ARBA" id="ARBA00006082"/>
    </source>
</evidence>
<dbReference type="Pfam" id="PF13589">
    <property type="entry name" value="HATPase_c_3"/>
    <property type="match status" value="1"/>
</dbReference>
<dbReference type="Gene3D" id="3.30.230.10">
    <property type="match status" value="1"/>
</dbReference>
<feature type="compositionally biased region" description="Basic and acidic residues" evidence="3">
    <location>
        <begin position="662"/>
        <end position="675"/>
    </location>
</feature>
<dbReference type="InterPro" id="IPR042120">
    <property type="entry name" value="MutL_C_dimsub"/>
</dbReference>
<feature type="region of interest" description="Disordered" evidence="3">
    <location>
        <begin position="1460"/>
        <end position="1528"/>
    </location>
</feature>
<feature type="region of interest" description="Disordered" evidence="3">
    <location>
        <begin position="747"/>
        <end position="804"/>
    </location>
</feature>
<feature type="compositionally biased region" description="Basic and acidic residues" evidence="3">
    <location>
        <begin position="489"/>
        <end position="518"/>
    </location>
</feature>
<keyword evidence="6" id="KW-1185">Reference proteome</keyword>
<dbReference type="CDD" id="cd00201">
    <property type="entry name" value="WW"/>
    <property type="match status" value="1"/>
</dbReference>
<dbReference type="SUPFAM" id="SSF54211">
    <property type="entry name" value="Ribosomal protein S5 domain 2-like"/>
    <property type="match status" value="1"/>
</dbReference>
<dbReference type="InterPro" id="IPR001202">
    <property type="entry name" value="WW_dom"/>
</dbReference>
<dbReference type="InterPro" id="IPR014762">
    <property type="entry name" value="DNA_mismatch_repair_CS"/>
</dbReference>
<feature type="compositionally biased region" description="Basic and acidic residues" evidence="3">
    <location>
        <begin position="1497"/>
        <end position="1510"/>
    </location>
</feature>
<dbReference type="InterPro" id="IPR020568">
    <property type="entry name" value="Ribosomal_Su5_D2-typ_SF"/>
</dbReference>
<feature type="compositionally biased region" description="Low complexity" evidence="3">
    <location>
        <begin position="417"/>
        <end position="431"/>
    </location>
</feature>
<feature type="region of interest" description="Disordered" evidence="3">
    <location>
        <begin position="1017"/>
        <end position="1038"/>
    </location>
</feature>
<dbReference type="Gene3D" id="3.30.1370.100">
    <property type="entry name" value="MutL, C-terminal domain, regulatory subdomain"/>
    <property type="match status" value="1"/>
</dbReference>
<feature type="compositionally biased region" description="Polar residues" evidence="3">
    <location>
        <begin position="1332"/>
        <end position="1344"/>
    </location>
</feature>
<feature type="compositionally biased region" description="Basic and acidic residues" evidence="3">
    <location>
        <begin position="1247"/>
        <end position="1259"/>
    </location>
</feature>
<dbReference type="Gene3D" id="3.30.1540.20">
    <property type="entry name" value="MutL, C-terminal domain, dimerisation subdomain"/>
    <property type="match status" value="1"/>
</dbReference>
<dbReference type="SMART" id="SM01340">
    <property type="entry name" value="DNA_mis_repair"/>
    <property type="match status" value="1"/>
</dbReference>
<comment type="caution">
    <text evidence="5">The sequence shown here is derived from an EMBL/GenBank/DDBJ whole genome shotgun (WGS) entry which is preliminary data.</text>
</comment>
<evidence type="ECO:0000313" key="5">
    <source>
        <dbReference type="EMBL" id="KAK8395276.1"/>
    </source>
</evidence>
<feature type="compositionally biased region" description="Basic and acidic residues" evidence="3">
    <location>
        <begin position="542"/>
        <end position="561"/>
    </location>
</feature>
<keyword evidence="2" id="KW-0227">DNA damage</keyword>
<dbReference type="SMART" id="SM00853">
    <property type="entry name" value="MutL_C"/>
    <property type="match status" value="1"/>
</dbReference>
<dbReference type="SUPFAM" id="SSF118116">
    <property type="entry name" value="DNA mismatch repair protein MutL"/>
    <property type="match status" value="1"/>
</dbReference>
<dbReference type="SUPFAM" id="SSF55874">
    <property type="entry name" value="ATPase domain of HSP90 chaperone/DNA topoisomerase II/histidine kinase"/>
    <property type="match status" value="1"/>
</dbReference>
<feature type="compositionally biased region" description="Basic and acidic residues" evidence="3">
    <location>
        <begin position="433"/>
        <end position="445"/>
    </location>
</feature>
<dbReference type="InterPro" id="IPR036890">
    <property type="entry name" value="HATPase_C_sf"/>
</dbReference>
<feature type="region of interest" description="Disordered" evidence="3">
    <location>
        <begin position="970"/>
        <end position="1005"/>
    </location>
</feature>
<dbReference type="Gene3D" id="3.30.565.10">
    <property type="entry name" value="Histidine kinase-like ATPase, C-terminal domain"/>
    <property type="match status" value="1"/>
</dbReference>
<dbReference type="EMBL" id="JARAKH010000018">
    <property type="protein sequence ID" value="KAK8395276.1"/>
    <property type="molecule type" value="Genomic_DNA"/>
</dbReference>
<dbReference type="GO" id="GO:0006298">
    <property type="term" value="P:mismatch repair"/>
    <property type="evidence" value="ECO:0007669"/>
    <property type="project" value="InterPro"/>
</dbReference>
<dbReference type="SMART" id="SM00456">
    <property type="entry name" value="WW"/>
    <property type="match status" value="1"/>
</dbReference>
<organism evidence="5 6">
    <name type="scientific">Scylla paramamosain</name>
    <name type="common">Mud crab</name>
    <dbReference type="NCBI Taxonomy" id="85552"/>
    <lineage>
        <taxon>Eukaryota</taxon>
        <taxon>Metazoa</taxon>
        <taxon>Ecdysozoa</taxon>
        <taxon>Arthropoda</taxon>
        <taxon>Crustacea</taxon>
        <taxon>Multicrustacea</taxon>
        <taxon>Malacostraca</taxon>
        <taxon>Eumalacostraca</taxon>
        <taxon>Eucarida</taxon>
        <taxon>Decapoda</taxon>
        <taxon>Pleocyemata</taxon>
        <taxon>Brachyura</taxon>
        <taxon>Eubrachyura</taxon>
        <taxon>Portunoidea</taxon>
        <taxon>Portunidae</taxon>
        <taxon>Portuninae</taxon>
        <taxon>Scylla</taxon>
    </lineage>
</organism>
<dbReference type="GO" id="GO:0030983">
    <property type="term" value="F:mismatched DNA binding"/>
    <property type="evidence" value="ECO:0007669"/>
    <property type="project" value="InterPro"/>
</dbReference>
<evidence type="ECO:0000313" key="6">
    <source>
        <dbReference type="Proteomes" id="UP001487740"/>
    </source>
</evidence>
<feature type="region of interest" description="Disordered" evidence="3">
    <location>
        <begin position="489"/>
        <end position="679"/>
    </location>
</feature>
<dbReference type="Proteomes" id="UP001487740">
    <property type="component" value="Unassembled WGS sequence"/>
</dbReference>
<dbReference type="InterPro" id="IPR038973">
    <property type="entry name" value="MutL/Mlh/Pms-like"/>
</dbReference>
<dbReference type="InterPro" id="IPR042121">
    <property type="entry name" value="MutL_C_regsub"/>
</dbReference>
<name>A0AAW0U6Z3_SCYPA</name>
<evidence type="ECO:0000256" key="3">
    <source>
        <dbReference type="SAM" id="MobiDB-lite"/>
    </source>
</evidence>
<feature type="region of interest" description="Disordered" evidence="3">
    <location>
        <begin position="1243"/>
        <end position="1344"/>
    </location>
</feature>
<dbReference type="NCBIfam" id="TIGR00585">
    <property type="entry name" value="mutl"/>
    <property type="match status" value="1"/>
</dbReference>
<dbReference type="PANTHER" id="PTHR10073:SF47">
    <property type="entry name" value="DNA MISMATCH REPAIR PROTEIN MLH3"/>
    <property type="match status" value="1"/>
</dbReference>
<gene>
    <name evidence="5" type="ORF">O3P69_006172</name>
</gene>